<dbReference type="InterPro" id="IPR004378">
    <property type="entry name" value="F420H2_quin_Rdtase"/>
</dbReference>
<comment type="caution">
    <text evidence="1">The sequence shown here is derived from an EMBL/GenBank/DDBJ whole genome shotgun (WGS) entry which is preliminary data.</text>
</comment>
<evidence type="ECO:0000313" key="2">
    <source>
        <dbReference type="Proteomes" id="UP000287171"/>
    </source>
</evidence>
<dbReference type="RefSeq" id="WP_126629958.1">
    <property type="nucleotide sequence ID" value="NZ_BIFT01000002.1"/>
</dbReference>
<sequence length="150" mass="16585">MAKIQKAPWFVTLGNTLTMALLRAGVKLNGVGTYPMYLLTVRGRKSGEPRTVPIVTIERNGERYLASPFGTVAWVRNLQAAGEATLARGRHVETVKARELPQREAALVLQEDIKAGNPFARYYQVTATSSFEEFERVAAGHPVFLLQSIL</sequence>
<name>A0A402BEC4_9CHLR</name>
<dbReference type="Pfam" id="PF04075">
    <property type="entry name" value="F420H2_quin_red"/>
    <property type="match status" value="1"/>
</dbReference>
<dbReference type="EMBL" id="BIFT01000002">
    <property type="protein sequence ID" value="GCE29748.1"/>
    <property type="molecule type" value="Genomic_DNA"/>
</dbReference>
<keyword evidence="2" id="KW-1185">Reference proteome</keyword>
<dbReference type="OrthoDB" id="5186446at2"/>
<dbReference type="NCBIfam" id="TIGR00026">
    <property type="entry name" value="hi_GC_TIGR00026"/>
    <property type="match status" value="1"/>
</dbReference>
<reference evidence="2" key="1">
    <citation type="submission" date="2018-12" db="EMBL/GenBank/DDBJ databases">
        <title>Tengunoibacter tsumagoiensis gen. nov., sp. nov., Dictyobacter kobayashii sp. nov., D. alpinus sp. nov., and D. joshuensis sp. nov. and description of Dictyobacteraceae fam. nov. within the order Ktedonobacterales isolated from Tengu-no-mugimeshi.</title>
        <authorList>
            <person name="Wang C.M."/>
            <person name="Zheng Y."/>
            <person name="Sakai Y."/>
            <person name="Toyoda A."/>
            <person name="Minakuchi Y."/>
            <person name="Abe K."/>
            <person name="Yokota A."/>
            <person name="Yabe S."/>
        </authorList>
    </citation>
    <scope>NUCLEOTIDE SEQUENCE [LARGE SCALE GENOMIC DNA]</scope>
    <source>
        <strain evidence="2">Uno16</strain>
    </source>
</reference>
<evidence type="ECO:0000313" key="1">
    <source>
        <dbReference type="EMBL" id="GCE29748.1"/>
    </source>
</evidence>
<protein>
    <submittedName>
        <fullName evidence="1">Nitroreductase</fullName>
    </submittedName>
</protein>
<gene>
    <name evidence="1" type="ORF">KDA_52320</name>
</gene>
<proteinExistence type="predicted"/>
<accession>A0A402BEC4</accession>
<dbReference type="Proteomes" id="UP000287171">
    <property type="component" value="Unassembled WGS sequence"/>
</dbReference>
<dbReference type="Gene3D" id="2.30.110.10">
    <property type="entry name" value="Electron Transport, Fmn-binding Protein, Chain A"/>
    <property type="match status" value="1"/>
</dbReference>
<organism evidence="1 2">
    <name type="scientific">Dictyobacter alpinus</name>
    <dbReference type="NCBI Taxonomy" id="2014873"/>
    <lineage>
        <taxon>Bacteria</taxon>
        <taxon>Bacillati</taxon>
        <taxon>Chloroflexota</taxon>
        <taxon>Ktedonobacteria</taxon>
        <taxon>Ktedonobacterales</taxon>
        <taxon>Dictyobacteraceae</taxon>
        <taxon>Dictyobacter</taxon>
    </lineage>
</organism>
<dbReference type="InterPro" id="IPR012349">
    <property type="entry name" value="Split_barrel_FMN-bd"/>
</dbReference>
<dbReference type="GO" id="GO:0016491">
    <property type="term" value="F:oxidoreductase activity"/>
    <property type="evidence" value="ECO:0007669"/>
    <property type="project" value="InterPro"/>
</dbReference>
<dbReference type="AlphaFoldDB" id="A0A402BEC4"/>